<comment type="caution">
    <text evidence="5">The sequence shown here is derived from an EMBL/GenBank/DDBJ whole genome shotgun (WGS) entry which is preliminary data.</text>
</comment>
<feature type="transmembrane region" description="Helical" evidence="4">
    <location>
        <begin position="7"/>
        <end position="31"/>
    </location>
</feature>
<dbReference type="GeneID" id="303683308"/>
<evidence type="ECO:0008006" key="7">
    <source>
        <dbReference type="Google" id="ProtNLM"/>
    </source>
</evidence>
<evidence type="ECO:0000256" key="2">
    <source>
        <dbReference type="ARBA" id="ARBA00022481"/>
    </source>
</evidence>
<dbReference type="SUPFAM" id="SSF54523">
    <property type="entry name" value="Pili subunits"/>
    <property type="match status" value="1"/>
</dbReference>
<protein>
    <recommendedName>
        <fullName evidence="7">Fimbrial protein</fullName>
    </recommendedName>
</protein>
<dbReference type="GO" id="GO:0007155">
    <property type="term" value="P:cell adhesion"/>
    <property type="evidence" value="ECO:0007669"/>
    <property type="project" value="InterPro"/>
</dbReference>
<reference evidence="5 6" key="1">
    <citation type="submission" date="2013-02" db="EMBL/GenBank/DDBJ databases">
        <title>The Genome Sequence of Acinetobacter sp. NIPH 2168.</title>
        <authorList>
            <consortium name="The Broad Institute Genome Sequencing Platform"/>
            <consortium name="The Broad Institute Genome Sequencing Center for Infectious Disease"/>
            <person name="Cerqueira G."/>
            <person name="Feldgarden M."/>
            <person name="Courvalin P."/>
            <person name="Perichon B."/>
            <person name="Grillot-Courvalin C."/>
            <person name="Clermont D."/>
            <person name="Rocha E."/>
            <person name="Yoon E.-J."/>
            <person name="Nemec A."/>
            <person name="Walker B."/>
            <person name="Young S.K."/>
            <person name="Zeng Q."/>
            <person name="Gargeya S."/>
            <person name="Fitzgerald M."/>
            <person name="Haas B."/>
            <person name="Abouelleil A."/>
            <person name="Alvarado L."/>
            <person name="Arachchi H.M."/>
            <person name="Berlin A.M."/>
            <person name="Chapman S.B."/>
            <person name="Dewar J."/>
            <person name="Goldberg J."/>
            <person name="Griggs A."/>
            <person name="Gujja S."/>
            <person name="Hansen M."/>
            <person name="Howarth C."/>
            <person name="Imamovic A."/>
            <person name="Larimer J."/>
            <person name="McCowan C."/>
            <person name="Murphy C."/>
            <person name="Neiman D."/>
            <person name="Pearson M."/>
            <person name="Priest M."/>
            <person name="Roberts A."/>
            <person name="Saif S."/>
            <person name="Shea T."/>
            <person name="Sisk P."/>
            <person name="Sykes S."/>
            <person name="Wortman J."/>
            <person name="Nusbaum C."/>
            <person name="Birren B."/>
        </authorList>
    </citation>
    <scope>NUCLEOTIDE SEQUENCE [LARGE SCALE GENOMIC DNA]</scope>
    <source>
        <strain evidence="5 6">NIPH 2168</strain>
    </source>
</reference>
<keyword evidence="6" id="KW-1185">Reference proteome</keyword>
<dbReference type="PANTHER" id="PTHR30093">
    <property type="entry name" value="GENERAL SECRETION PATHWAY PROTEIN G"/>
    <property type="match status" value="1"/>
</dbReference>
<dbReference type="InterPro" id="IPR045584">
    <property type="entry name" value="Pilin-like"/>
</dbReference>
<keyword evidence="3" id="KW-0281">Fimbrium</keyword>
<keyword evidence="2" id="KW-0488">Methylation</keyword>
<proteinExistence type="inferred from homology"/>
<evidence type="ECO:0000256" key="4">
    <source>
        <dbReference type="SAM" id="Phobius"/>
    </source>
</evidence>
<sequence length="146" mass="15669">MNIRSKGFTLIELMIVVAIIGILAAIAVPAYRDYITRAQVSEAIILGSGMKSALGDYGWNYATWPTKFVGVNVVPNSGEVNVTLVGKYSEMSDSVIGNYPTGRITMTMTTGVANGQTIFFETTDGAATWTCTPGTLNAKYRPNACR</sequence>
<dbReference type="Pfam" id="PF07963">
    <property type="entry name" value="N_methyl"/>
    <property type="match status" value="1"/>
</dbReference>
<accession>N9PWV2</accession>
<comment type="similarity">
    <text evidence="1 3">Belongs to the N-Me-Phe pilin family.</text>
</comment>
<dbReference type="Pfam" id="PF00114">
    <property type="entry name" value="Pilin"/>
    <property type="match status" value="1"/>
</dbReference>
<dbReference type="EMBL" id="APRW01000016">
    <property type="protein sequence ID" value="ENX19297.1"/>
    <property type="molecule type" value="Genomic_DNA"/>
</dbReference>
<dbReference type="PANTHER" id="PTHR30093:SF34">
    <property type="entry name" value="PREPILIN PEPTIDASE-DEPENDENT PROTEIN D"/>
    <property type="match status" value="1"/>
</dbReference>
<evidence type="ECO:0000313" key="6">
    <source>
        <dbReference type="Proteomes" id="UP000013173"/>
    </source>
</evidence>
<keyword evidence="4" id="KW-0472">Membrane</keyword>
<dbReference type="OrthoDB" id="5767514at2"/>
<dbReference type="Gene3D" id="3.30.700.10">
    <property type="entry name" value="Glycoprotein, Type 4 Pilin"/>
    <property type="match status" value="1"/>
</dbReference>
<dbReference type="RefSeq" id="WP_005259976.1">
    <property type="nucleotide sequence ID" value="NZ_BMDR01000003.1"/>
</dbReference>
<dbReference type="AlphaFoldDB" id="N9PWV2"/>
<dbReference type="PROSITE" id="PS00409">
    <property type="entry name" value="PROKAR_NTER_METHYL"/>
    <property type="match status" value="1"/>
</dbReference>
<dbReference type="InterPro" id="IPR001082">
    <property type="entry name" value="Pilin"/>
</dbReference>
<evidence type="ECO:0000313" key="5">
    <source>
        <dbReference type="EMBL" id="ENX19297.1"/>
    </source>
</evidence>
<name>N9PWV2_9GAMM</name>
<organism evidence="5 6">
    <name type="scientific">Acinetobacter vivianii</name>
    <dbReference type="NCBI Taxonomy" id="1776742"/>
    <lineage>
        <taxon>Bacteria</taxon>
        <taxon>Pseudomonadati</taxon>
        <taxon>Pseudomonadota</taxon>
        <taxon>Gammaproteobacteria</taxon>
        <taxon>Moraxellales</taxon>
        <taxon>Moraxellaceae</taxon>
        <taxon>Acinetobacter</taxon>
    </lineage>
</organism>
<gene>
    <name evidence="5" type="ORF">F892_03457</name>
</gene>
<dbReference type="GO" id="GO:0009289">
    <property type="term" value="C:pilus"/>
    <property type="evidence" value="ECO:0007669"/>
    <property type="project" value="InterPro"/>
</dbReference>
<dbReference type="NCBIfam" id="TIGR02532">
    <property type="entry name" value="IV_pilin_GFxxxE"/>
    <property type="match status" value="1"/>
</dbReference>
<dbReference type="Proteomes" id="UP000013173">
    <property type="component" value="Unassembled WGS sequence"/>
</dbReference>
<evidence type="ECO:0000256" key="3">
    <source>
        <dbReference type="RuleBase" id="RU000389"/>
    </source>
</evidence>
<dbReference type="HOGENOM" id="CLU_091705_4_0_6"/>
<dbReference type="InterPro" id="IPR012902">
    <property type="entry name" value="N_methyl_site"/>
</dbReference>
<evidence type="ECO:0000256" key="1">
    <source>
        <dbReference type="ARBA" id="ARBA00005233"/>
    </source>
</evidence>
<keyword evidence="4" id="KW-0812">Transmembrane</keyword>
<keyword evidence="4" id="KW-1133">Transmembrane helix</keyword>